<proteinExistence type="predicted"/>
<organism evidence="2 3">
    <name type="scientific">Baekduia soli</name>
    <dbReference type="NCBI Taxonomy" id="496014"/>
    <lineage>
        <taxon>Bacteria</taxon>
        <taxon>Bacillati</taxon>
        <taxon>Actinomycetota</taxon>
        <taxon>Thermoleophilia</taxon>
        <taxon>Solirubrobacterales</taxon>
        <taxon>Baekduiaceae</taxon>
        <taxon>Baekduia</taxon>
    </lineage>
</organism>
<dbReference type="Pfam" id="PF12728">
    <property type="entry name" value="HTH_17"/>
    <property type="match status" value="1"/>
</dbReference>
<dbReference type="KEGG" id="bsol:FSW04_19640"/>
<dbReference type="OrthoDB" id="3401953at2"/>
<dbReference type="SUPFAM" id="SSF46955">
    <property type="entry name" value="Putative DNA-binding domain"/>
    <property type="match status" value="1"/>
</dbReference>
<protein>
    <submittedName>
        <fullName evidence="2">Helix-turn-helix domain-containing protein</fullName>
    </submittedName>
</protein>
<keyword evidence="3" id="KW-1185">Reference proteome</keyword>
<evidence type="ECO:0000259" key="1">
    <source>
        <dbReference type="Pfam" id="PF12728"/>
    </source>
</evidence>
<sequence>MAAALDDPELGAAVRRLRPEPRAQDATLDVAGAAAFLHLPLVTIRQYAREGRLPRFKAGRQWVFFRDDLERALRTHRLGA</sequence>
<dbReference type="InterPro" id="IPR009061">
    <property type="entry name" value="DNA-bd_dom_put_sf"/>
</dbReference>
<evidence type="ECO:0000313" key="2">
    <source>
        <dbReference type="EMBL" id="QEC50843.1"/>
    </source>
</evidence>
<reference evidence="2 3" key="1">
    <citation type="journal article" date="2018" name="J. Microbiol.">
        <title>Baekduia soli gen. nov., sp. nov., a novel bacterium isolated from the soil of Baekdu Mountain and proposal of a novel family name, Baekduiaceae fam. nov.</title>
        <authorList>
            <person name="An D.S."/>
            <person name="Siddiqi M.Z."/>
            <person name="Kim K.H."/>
            <person name="Yu H.S."/>
            <person name="Im W.T."/>
        </authorList>
    </citation>
    <scope>NUCLEOTIDE SEQUENCE [LARGE SCALE GENOMIC DNA]</scope>
    <source>
        <strain evidence="2 3">BR7-21</strain>
    </source>
</reference>
<dbReference type="EMBL" id="CP042430">
    <property type="protein sequence ID" value="QEC50843.1"/>
    <property type="molecule type" value="Genomic_DNA"/>
</dbReference>
<accession>A0A5B8UCC2</accession>
<dbReference type="AlphaFoldDB" id="A0A5B8UCC2"/>
<evidence type="ECO:0000313" key="3">
    <source>
        <dbReference type="Proteomes" id="UP000321805"/>
    </source>
</evidence>
<dbReference type="Proteomes" id="UP000321805">
    <property type="component" value="Chromosome"/>
</dbReference>
<dbReference type="InterPro" id="IPR041657">
    <property type="entry name" value="HTH_17"/>
</dbReference>
<gene>
    <name evidence="2" type="ORF">FSW04_19640</name>
</gene>
<feature type="domain" description="Helix-turn-helix" evidence="1">
    <location>
        <begin position="28"/>
        <end position="76"/>
    </location>
</feature>
<name>A0A5B8UCC2_9ACTN</name>